<feature type="region of interest" description="Disordered" evidence="6">
    <location>
        <begin position="164"/>
        <end position="210"/>
    </location>
</feature>
<gene>
    <name evidence="7" type="ORF">CK820_G0031270</name>
</gene>
<dbReference type="PANTHER" id="PTHR35977:SF1">
    <property type="entry name" value="DYNEIN AXONEMAL ASSEMBLY FACTOR 8"/>
    <property type="match status" value="1"/>
</dbReference>
<evidence type="ECO:0000256" key="1">
    <source>
        <dbReference type="ARBA" id="ARBA00022490"/>
    </source>
</evidence>
<reference evidence="7 8" key="1">
    <citation type="submission" date="2017-12" db="EMBL/GenBank/DDBJ databases">
        <title>High-resolution comparative analysis of great ape genomes.</title>
        <authorList>
            <person name="Pollen A."/>
            <person name="Hastie A."/>
            <person name="Hormozdiari F."/>
            <person name="Dougherty M."/>
            <person name="Liu R."/>
            <person name="Chaisson M."/>
            <person name="Hoppe E."/>
            <person name="Hill C."/>
            <person name="Pang A."/>
            <person name="Hillier L."/>
            <person name="Baker C."/>
            <person name="Armstrong J."/>
            <person name="Shendure J."/>
            <person name="Paten B."/>
            <person name="Wilson R."/>
            <person name="Chao H."/>
            <person name="Schneider V."/>
            <person name="Ventura M."/>
            <person name="Kronenberg Z."/>
            <person name="Murali S."/>
            <person name="Gordon D."/>
            <person name="Cantsilieris S."/>
            <person name="Munson K."/>
            <person name="Nelson B."/>
            <person name="Raja A."/>
            <person name="Underwood J."/>
            <person name="Diekhans M."/>
            <person name="Fiddes I."/>
            <person name="Haussler D."/>
            <person name="Eichler E."/>
        </authorList>
    </citation>
    <scope>NUCLEOTIDE SEQUENCE [LARGE SCALE GENOMIC DNA]</scope>
    <source>
        <strain evidence="7">Yerkes chimp pedigree #C0471</strain>
    </source>
</reference>
<accession>A0A2J8LAG3</accession>
<comment type="subcellular location">
    <subcellularLocation>
        <location evidence="3">Dynein axonemal particle</location>
    </subcellularLocation>
</comment>
<evidence type="ECO:0000256" key="2">
    <source>
        <dbReference type="ARBA" id="ARBA00024177"/>
    </source>
</evidence>
<feature type="compositionally biased region" description="Low complexity" evidence="6">
    <location>
        <begin position="407"/>
        <end position="416"/>
    </location>
</feature>
<dbReference type="AlphaFoldDB" id="A0A2J8LAG3"/>
<dbReference type="PANTHER" id="PTHR35977">
    <property type="entry name" value="CHROMOSOME 16 OPEN READING FRAME 71"/>
    <property type="match status" value="1"/>
</dbReference>
<comment type="function">
    <text evidence="2">In cyliated cells, dynein axonemal particle-specific protein required for deployment of ODA to the axoneme. Interacts with outer dynein arm (ODA) subunits.</text>
</comment>
<evidence type="ECO:0000313" key="8">
    <source>
        <dbReference type="Proteomes" id="UP000236370"/>
    </source>
</evidence>
<feature type="region of interest" description="Disordered" evidence="6">
    <location>
        <begin position="116"/>
        <end position="146"/>
    </location>
</feature>
<evidence type="ECO:0000256" key="4">
    <source>
        <dbReference type="ARBA" id="ARBA00024428"/>
    </source>
</evidence>
<dbReference type="InterPro" id="IPR031531">
    <property type="entry name" value="DNAAF8"/>
</dbReference>
<sequence>MASNGEGMAPSLGSPWASQMGPWDAILKAVKDQLPSLDSDSSLSDYGEEELFIFQRNQTSLIPDLSEELAEDPADGDKSRAWVAAAEESLPEVCGTQKSVRLCVCNPVLVPAELATEPGGRQNTRTKDASSQEGRDPSRPFESSGEVSALLGMAEETPRWLEGDLGSLSFNTKGSQGPPWDPQAEATLSCHEGDPKAEPLSTASQESVNRRALRQERRKMIETDILQKVTRDACGPTSSDQSGVKEAPCHAAESAPRSKMPLVEPPEGPPVLSLQQLEAWDLDDILQSLAGQEDNQGNRAPGTVWWAADRHQVQDRMVPSAHNRLMEQLALLCTTQSKASACARKVPADTPQDTKEADSGSRCASRKRGSQAGPGPQLAQGMRLNAESPTIFIDLRQMELPDHLSPERSGGSSHSSSDSEEEEEEEMAALGDAEGASPSSLGLRTCTGKSQLLQQLRAFQKGTAQPELPASKGPAGGRAQAPEDTAGSRTGRKQHMKLCAKGQSAQARLPRGRPRALGDVPEPGAAREALMPPLEQL</sequence>
<keyword evidence="1" id="KW-0963">Cytoplasm</keyword>
<dbReference type="GO" id="GO:0120293">
    <property type="term" value="C:dynein axonemal particle"/>
    <property type="evidence" value="ECO:0007669"/>
    <property type="project" value="UniProtKB-SubCell"/>
</dbReference>
<evidence type="ECO:0000256" key="5">
    <source>
        <dbReference type="ARBA" id="ARBA00030565"/>
    </source>
</evidence>
<evidence type="ECO:0000313" key="7">
    <source>
        <dbReference type="EMBL" id="PNI44265.1"/>
    </source>
</evidence>
<feature type="compositionally biased region" description="Acidic residues" evidence="6">
    <location>
        <begin position="418"/>
        <end position="427"/>
    </location>
</feature>
<dbReference type="GO" id="GO:0070840">
    <property type="term" value="F:dynein complex binding"/>
    <property type="evidence" value="ECO:0007669"/>
    <property type="project" value="InterPro"/>
</dbReference>
<proteinExistence type="predicted"/>
<evidence type="ECO:0000256" key="6">
    <source>
        <dbReference type="SAM" id="MobiDB-lite"/>
    </source>
</evidence>
<dbReference type="Proteomes" id="UP000236370">
    <property type="component" value="Unassembled WGS sequence"/>
</dbReference>
<feature type="region of interest" description="Disordered" evidence="6">
    <location>
        <begin position="342"/>
        <end position="383"/>
    </location>
</feature>
<comment type="caution">
    <text evidence="7">The sequence shown here is derived from an EMBL/GenBank/DDBJ whole genome shotgun (WGS) entry which is preliminary data.</text>
</comment>
<feature type="region of interest" description="Disordered" evidence="6">
    <location>
        <begin position="232"/>
        <end position="268"/>
    </location>
</feature>
<dbReference type="Pfam" id="PF15773">
    <property type="entry name" value="DAAP1"/>
    <property type="match status" value="1"/>
</dbReference>
<evidence type="ECO:0000256" key="3">
    <source>
        <dbReference type="ARBA" id="ARBA00024190"/>
    </source>
</evidence>
<feature type="region of interest" description="Disordered" evidence="6">
    <location>
        <begin position="402"/>
        <end position="537"/>
    </location>
</feature>
<dbReference type="EMBL" id="NBAG03000299">
    <property type="protein sequence ID" value="PNI44265.1"/>
    <property type="molecule type" value="Genomic_DNA"/>
</dbReference>
<name>A0A2J8LAG3_PANTR</name>
<protein>
    <recommendedName>
        <fullName evidence="4">Dynein axonemal assembly factor 8</fullName>
    </recommendedName>
    <alternativeName>
        <fullName evidence="5">Dynein axonemal-associated protein 1</fullName>
    </alternativeName>
</protein>
<feature type="compositionally biased region" description="Basic and acidic residues" evidence="6">
    <location>
        <begin position="125"/>
        <end position="139"/>
    </location>
</feature>
<organism evidence="7 8">
    <name type="scientific">Pan troglodytes</name>
    <name type="common">Chimpanzee</name>
    <dbReference type="NCBI Taxonomy" id="9598"/>
    <lineage>
        <taxon>Eukaryota</taxon>
        <taxon>Metazoa</taxon>
        <taxon>Chordata</taxon>
        <taxon>Craniata</taxon>
        <taxon>Vertebrata</taxon>
        <taxon>Euteleostomi</taxon>
        <taxon>Mammalia</taxon>
        <taxon>Eutheria</taxon>
        <taxon>Euarchontoglires</taxon>
        <taxon>Primates</taxon>
        <taxon>Haplorrhini</taxon>
        <taxon>Catarrhini</taxon>
        <taxon>Hominidae</taxon>
        <taxon>Pan</taxon>
    </lineage>
</organism>
<feature type="compositionally biased region" description="Polar residues" evidence="6">
    <location>
        <begin position="437"/>
        <end position="454"/>
    </location>
</feature>